<proteinExistence type="predicted"/>
<reference evidence="1 2" key="1">
    <citation type="submission" date="2024-06" db="EMBL/GenBank/DDBJ databases">
        <title>Complete genome of Phlyctema vagabunda strain 19-DSS-EL-015.</title>
        <authorList>
            <person name="Fiorenzani C."/>
        </authorList>
    </citation>
    <scope>NUCLEOTIDE SEQUENCE [LARGE SCALE GENOMIC DNA]</scope>
    <source>
        <strain evidence="1 2">19-DSS-EL-015</strain>
    </source>
</reference>
<evidence type="ECO:0000313" key="1">
    <source>
        <dbReference type="EMBL" id="KAL3426740.1"/>
    </source>
</evidence>
<protein>
    <submittedName>
        <fullName evidence="1">Uncharacterized protein</fullName>
    </submittedName>
</protein>
<comment type="caution">
    <text evidence="1">The sequence shown here is derived from an EMBL/GenBank/DDBJ whole genome shotgun (WGS) entry which is preliminary data.</text>
</comment>
<dbReference type="EMBL" id="JBFCZG010000001">
    <property type="protein sequence ID" value="KAL3426740.1"/>
    <property type="molecule type" value="Genomic_DNA"/>
</dbReference>
<gene>
    <name evidence="1" type="ORF">PVAG01_00250</name>
</gene>
<evidence type="ECO:0000313" key="2">
    <source>
        <dbReference type="Proteomes" id="UP001629113"/>
    </source>
</evidence>
<name>A0ABR4PU31_9HELO</name>
<accession>A0ABR4PU31</accession>
<sequence>MPSFDLQTPPQAAAKNLILTYLPHVSPATAIKLDEDIERLAESWKLPYSIEDEDLTFDGKALSTLYEEETSELRIPKPGKIIKTSHAARGRPRYRQTRWRQTC</sequence>
<organism evidence="1 2">
    <name type="scientific">Phlyctema vagabunda</name>
    <dbReference type="NCBI Taxonomy" id="108571"/>
    <lineage>
        <taxon>Eukaryota</taxon>
        <taxon>Fungi</taxon>
        <taxon>Dikarya</taxon>
        <taxon>Ascomycota</taxon>
        <taxon>Pezizomycotina</taxon>
        <taxon>Leotiomycetes</taxon>
        <taxon>Helotiales</taxon>
        <taxon>Dermateaceae</taxon>
        <taxon>Phlyctema</taxon>
    </lineage>
</organism>
<dbReference type="Proteomes" id="UP001629113">
    <property type="component" value="Unassembled WGS sequence"/>
</dbReference>
<keyword evidence="2" id="KW-1185">Reference proteome</keyword>